<gene>
    <name evidence="7" type="ORF">GCM10017643_28370</name>
</gene>
<dbReference type="PANTHER" id="PTHR10183">
    <property type="entry name" value="CALPAIN"/>
    <property type="match status" value="1"/>
</dbReference>
<keyword evidence="3 5" id="KW-0378">Hydrolase</keyword>
<keyword evidence="4 5" id="KW-0788">Thiol protease</keyword>
<dbReference type="InterPro" id="IPR022684">
    <property type="entry name" value="Calpain_cysteine_protease"/>
</dbReference>
<accession>A0A9W6J8C6</accession>
<dbReference type="PROSITE" id="PS00139">
    <property type="entry name" value="THIOL_PROTEASE_CYS"/>
    <property type="match status" value="1"/>
</dbReference>
<evidence type="ECO:0000256" key="1">
    <source>
        <dbReference type="ARBA" id="ARBA00007623"/>
    </source>
</evidence>
<proteinExistence type="inferred from homology"/>
<comment type="caution">
    <text evidence="7">The sequence shown here is derived from an EMBL/GenBank/DDBJ whole genome shotgun (WGS) entry which is preliminary data.</text>
</comment>
<feature type="active site" evidence="5">
    <location>
        <position position="93"/>
    </location>
</feature>
<feature type="active site" evidence="5">
    <location>
        <position position="499"/>
    </location>
</feature>
<evidence type="ECO:0000256" key="2">
    <source>
        <dbReference type="ARBA" id="ARBA00022670"/>
    </source>
</evidence>
<dbReference type="GO" id="GO:0006508">
    <property type="term" value="P:proteolysis"/>
    <property type="evidence" value="ECO:0007669"/>
    <property type="project" value="UniProtKB-KW"/>
</dbReference>
<evidence type="ECO:0000313" key="7">
    <source>
        <dbReference type="EMBL" id="GLK72721.1"/>
    </source>
</evidence>
<keyword evidence="2 5" id="KW-0645">Protease</keyword>
<dbReference type="Pfam" id="PF00648">
    <property type="entry name" value="Peptidase_C2"/>
    <property type="match status" value="1"/>
</dbReference>
<dbReference type="InterPro" id="IPR038765">
    <property type="entry name" value="Papain-like_cys_pep_sf"/>
</dbReference>
<dbReference type="EMBL" id="BSFJ01000018">
    <property type="protein sequence ID" value="GLK72721.1"/>
    <property type="molecule type" value="Genomic_DNA"/>
</dbReference>
<dbReference type="InterPro" id="IPR001300">
    <property type="entry name" value="Peptidase_C2_calpain_cat"/>
</dbReference>
<feature type="domain" description="Calpain catalytic" evidence="6">
    <location>
        <begin position="75"/>
        <end position="589"/>
    </location>
</feature>
<name>A0A9W6J8C6_9HYPH</name>
<protein>
    <recommendedName>
        <fullName evidence="6">Calpain catalytic domain-containing protein</fullName>
    </recommendedName>
</protein>
<evidence type="ECO:0000259" key="6">
    <source>
        <dbReference type="PROSITE" id="PS50203"/>
    </source>
</evidence>
<organism evidence="7 8">
    <name type="scientific">Ancylobacter dichloromethanicus</name>
    <dbReference type="NCBI Taxonomy" id="518825"/>
    <lineage>
        <taxon>Bacteria</taxon>
        <taxon>Pseudomonadati</taxon>
        <taxon>Pseudomonadota</taxon>
        <taxon>Alphaproteobacteria</taxon>
        <taxon>Hyphomicrobiales</taxon>
        <taxon>Xanthobacteraceae</taxon>
        <taxon>Ancylobacter</taxon>
    </lineage>
</organism>
<feature type="active site" evidence="5">
    <location>
        <position position="471"/>
    </location>
</feature>
<dbReference type="AlphaFoldDB" id="A0A9W6J8C6"/>
<keyword evidence="8" id="KW-1185">Reference proteome</keyword>
<evidence type="ECO:0000256" key="4">
    <source>
        <dbReference type="ARBA" id="ARBA00022807"/>
    </source>
</evidence>
<dbReference type="InterPro" id="IPR000169">
    <property type="entry name" value="Pept_cys_AS"/>
</dbReference>
<dbReference type="PROSITE" id="PS50203">
    <property type="entry name" value="CALPAIN_CAT"/>
    <property type="match status" value="1"/>
</dbReference>
<dbReference type="SUPFAM" id="SSF54001">
    <property type="entry name" value="Cysteine proteinases"/>
    <property type="match status" value="2"/>
</dbReference>
<comment type="similarity">
    <text evidence="1">Belongs to the peptidase C2 family.</text>
</comment>
<dbReference type="Gene3D" id="3.90.70.10">
    <property type="entry name" value="Cysteine proteinases"/>
    <property type="match status" value="1"/>
</dbReference>
<dbReference type="Proteomes" id="UP001143370">
    <property type="component" value="Unassembled WGS sequence"/>
</dbReference>
<evidence type="ECO:0000256" key="3">
    <source>
        <dbReference type="ARBA" id="ARBA00022801"/>
    </source>
</evidence>
<dbReference type="PANTHER" id="PTHR10183:SF379">
    <property type="entry name" value="CALPAIN-5"/>
    <property type="match status" value="1"/>
</dbReference>
<reference evidence="7" key="2">
    <citation type="submission" date="2023-01" db="EMBL/GenBank/DDBJ databases">
        <authorList>
            <person name="Sun Q."/>
            <person name="Evtushenko L."/>
        </authorList>
    </citation>
    <scope>NUCLEOTIDE SEQUENCE</scope>
    <source>
        <strain evidence="7">VKM B-2484</strain>
    </source>
</reference>
<evidence type="ECO:0000313" key="8">
    <source>
        <dbReference type="Proteomes" id="UP001143370"/>
    </source>
</evidence>
<evidence type="ECO:0000256" key="5">
    <source>
        <dbReference type="PROSITE-ProRule" id="PRU00239"/>
    </source>
</evidence>
<sequence length="589" mass="65287">MQWCRHWQVVARGQWMPRIPVDPAKADGLLVYLPQAGAAPPPGTPHAHWDQAEFKDIHLPPPGADYRYVASTGPLFVNEPAFEDVRQGSIGDCYLLSAINALIRRKPKSIPDMIGADADHVHVRFHVPHAGATSPVIVRVQRTILHAVVKGQNVPLQQHKADWVYFIEKAYAFLRAYYLQPILQEDLVKLPNPPPPQPLPPPSLPPWPFQNVARPPVASADRRYACTYLEALASGVTHRAYEHLAGGTSDVISPAVTITGINGPVTMNTSVFRCELLRSMLDESYLSPLHKDWRPILGTFLTTAGKKTNYIMVPLPGATVAAPFSAVADEIRAHIRTTYANRRSAVDKCLDIISRKIEYIQEMRREDIARQLKDIKRTEINLSAHGYKPVNFEGVIADFVANSFPGKRGTGVYADYQLDIFQKIETGLKAASPAPISAAFAGTKRILGTESDWIVFRKNIDSAKKGLVAGHAYQIADTATIKLETTAGRRDIHFLYIRNPWNDYVRRYVPKTVETAGGLQVVSLSGKMVEQLASIPDNPLDILKAESLGLQDDVKRLEAVVSQDADGRAFFPIELSDLTKFFDQIAMCS</sequence>
<reference evidence="7" key="1">
    <citation type="journal article" date="2014" name="Int. J. Syst. Evol. Microbiol.">
        <title>Complete genome sequence of Corynebacterium casei LMG S-19264T (=DSM 44701T), isolated from a smear-ripened cheese.</title>
        <authorList>
            <consortium name="US DOE Joint Genome Institute (JGI-PGF)"/>
            <person name="Walter F."/>
            <person name="Albersmeier A."/>
            <person name="Kalinowski J."/>
            <person name="Ruckert C."/>
        </authorList>
    </citation>
    <scope>NUCLEOTIDE SEQUENCE</scope>
    <source>
        <strain evidence="7">VKM B-2484</strain>
    </source>
</reference>
<dbReference type="GO" id="GO:0004198">
    <property type="term" value="F:calcium-dependent cysteine-type endopeptidase activity"/>
    <property type="evidence" value="ECO:0007669"/>
    <property type="project" value="InterPro"/>
</dbReference>